<sequence length="113" mass="11422">MLQDLMAGWARGLGSSRPSAAAFWSSVPTSPRPGPRADFCGALAAHQGVVPPSRGSGSPDPLMLLVGLVVLVMAAAGTVYAVHDHPGLTEPVIVALGVVGALLALATFGQLRN</sequence>
<feature type="transmembrane region" description="Helical" evidence="1">
    <location>
        <begin position="62"/>
        <end position="82"/>
    </location>
</feature>
<dbReference type="EMBL" id="BAABEP010000061">
    <property type="protein sequence ID" value="GAA3753813.1"/>
    <property type="molecule type" value="Genomic_DNA"/>
</dbReference>
<evidence type="ECO:0000313" key="2">
    <source>
        <dbReference type="EMBL" id="GAA3753813.1"/>
    </source>
</evidence>
<keyword evidence="1" id="KW-1133">Transmembrane helix</keyword>
<evidence type="ECO:0000313" key="3">
    <source>
        <dbReference type="Proteomes" id="UP001499884"/>
    </source>
</evidence>
<dbReference type="Proteomes" id="UP001499884">
    <property type="component" value="Unassembled WGS sequence"/>
</dbReference>
<organism evidence="2 3">
    <name type="scientific">Streptomyces tremellae</name>
    <dbReference type="NCBI Taxonomy" id="1124239"/>
    <lineage>
        <taxon>Bacteria</taxon>
        <taxon>Bacillati</taxon>
        <taxon>Actinomycetota</taxon>
        <taxon>Actinomycetes</taxon>
        <taxon>Kitasatosporales</taxon>
        <taxon>Streptomycetaceae</taxon>
        <taxon>Streptomyces</taxon>
    </lineage>
</organism>
<protein>
    <submittedName>
        <fullName evidence="2">Uncharacterized protein</fullName>
    </submittedName>
</protein>
<reference evidence="3" key="1">
    <citation type="journal article" date="2019" name="Int. J. Syst. Evol. Microbiol.">
        <title>The Global Catalogue of Microorganisms (GCM) 10K type strain sequencing project: providing services to taxonomists for standard genome sequencing and annotation.</title>
        <authorList>
            <consortium name="The Broad Institute Genomics Platform"/>
            <consortium name="The Broad Institute Genome Sequencing Center for Infectious Disease"/>
            <person name="Wu L."/>
            <person name="Ma J."/>
        </authorList>
    </citation>
    <scope>NUCLEOTIDE SEQUENCE [LARGE SCALE GENOMIC DNA]</scope>
    <source>
        <strain evidence="3">JCM 30846</strain>
    </source>
</reference>
<comment type="caution">
    <text evidence="2">The sequence shown here is derived from an EMBL/GenBank/DDBJ whole genome shotgun (WGS) entry which is preliminary data.</text>
</comment>
<keyword evidence="1" id="KW-0472">Membrane</keyword>
<keyword evidence="3" id="KW-1185">Reference proteome</keyword>
<accession>A0ABP7G1H0</accession>
<evidence type="ECO:0000256" key="1">
    <source>
        <dbReference type="SAM" id="Phobius"/>
    </source>
</evidence>
<proteinExistence type="predicted"/>
<name>A0ABP7G1H0_9ACTN</name>
<keyword evidence="1" id="KW-0812">Transmembrane</keyword>
<gene>
    <name evidence="2" type="ORF">GCM10023082_56640</name>
</gene>
<feature type="transmembrane region" description="Helical" evidence="1">
    <location>
        <begin position="88"/>
        <end position="108"/>
    </location>
</feature>